<feature type="repeat" description="PPR" evidence="3">
    <location>
        <begin position="270"/>
        <end position="304"/>
    </location>
</feature>
<comment type="similarity">
    <text evidence="1">Belongs to the PPR family. P subfamily.</text>
</comment>
<feature type="repeat" description="PPR" evidence="3">
    <location>
        <begin position="793"/>
        <end position="827"/>
    </location>
</feature>
<organism evidence="4 5">
    <name type="scientific">Zingiber officinale</name>
    <name type="common">Ginger</name>
    <name type="synonym">Amomum zingiber</name>
    <dbReference type="NCBI Taxonomy" id="94328"/>
    <lineage>
        <taxon>Eukaryota</taxon>
        <taxon>Viridiplantae</taxon>
        <taxon>Streptophyta</taxon>
        <taxon>Embryophyta</taxon>
        <taxon>Tracheophyta</taxon>
        <taxon>Spermatophyta</taxon>
        <taxon>Magnoliopsida</taxon>
        <taxon>Liliopsida</taxon>
        <taxon>Zingiberales</taxon>
        <taxon>Zingiberaceae</taxon>
        <taxon>Zingiber</taxon>
    </lineage>
</organism>
<dbReference type="EMBL" id="JACMSC010000012">
    <property type="protein sequence ID" value="KAG6498455.1"/>
    <property type="molecule type" value="Genomic_DNA"/>
</dbReference>
<accession>A0A8J5FYX1</accession>
<dbReference type="PANTHER" id="PTHR47936">
    <property type="entry name" value="PPR_LONG DOMAIN-CONTAINING PROTEIN"/>
    <property type="match status" value="1"/>
</dbReference>
<dbReference type="PANTHER" id="PTHR47936:SF1">
    <property type="entry name" value="PENTATRICOPEPTIDE REPEAT-CONTAINING PROTEIN GUN1, CHLOROPLASTIC"/>
    <property type="match status" value="1"/>
</dbReference>
<dbReference type="InterPro" id="IPR002885">
    <property type="entry name" value="PPR_rpt"/>
</dbReference>
<feature type="repeat" description="PPR" evidence="3">
    <location>
        <begin position="374"/>
        <end position="408"/>
    </location>
</feature>
<reference evidence="4 5" key="1">
    <citation type="submission" date="2020-08" db="EMBL/GenBank/DDBJ databases">
        <title>Plant Genome Project.</title>
        <authorList>
            <person name="Zhang R.-G."/>
        </authorList>
    </citation>
    <scope>NUCLEOTIDE SEQUENCE [LARGE SCALE GENOMIC DNA]</scope>
    <source>
        <tissue evidence="4">Rhizome</tissue>
    </source>
</reference>
<evidence type="ECO:0000313" key="5">
    <source>
        <dbReference type="Proteomes" id="UP000734854"/>
    </source>
</evidence>
<feature type="repeat" description="PPR" evidence="3">
    <location>
        <begin position="828"/>
        <end position="862"/>
    </location>
</feature>
<dbReference type="NCBIfam" id="TIGR00756">
    <property type="entry name" value="PPR"/>
    <property type="match status" value="11"/>
</dbReference>
<dbReference type="Proteomes" id="UP000734854">
    <property type="component" value="Unassembled WGS sequence"/>
</dbReference>
<dbReference type="AlphaFoldDB" id="A0A8J5FYX1"/>
<feature type="repeat" description="PPR" evidence="3">
    <location>
        <begin position="863"/>
        <end position="897"/>
    </location>
</feature>
<feature type="repeat" description="PPR" evidence="3">
    <location>
        <begin position="444"/>
        <end position="478"/>
    </location>
</feature>
<dbReference type="FunFam" id="1.25.40.10:FF:003613">
    <property type="entry name" value="Pentatricopeptide repeat-containing protein At3g23020"/>
    <property type="match status" value="1"/>
</dbReference>
<comment type="caution">
    <text evidence="4">The sequence shown here is derived from an EMBL/GenBank/DDBJ whole genome shotgun (WGS) entry which is preliminary data.</text>
</comment>
<evidence type="ECO:0000313" key="4">
    <source>
        <dbReference type="EMBL" id="KAG6498455.1"/>
    </source>
</evidence>
<feature type="repeat" description="PPR" evidence="3">
    <location>
        <begin position="653"/>
        <end position="687"/>
    </location>
</feature>
<dbReference type="Gene3D" id="1.25.40.10">
    <property type="entry name" value="Tetratricopeptide repeat domain"/>
    <property type="match status" value="6"/>
</dbReference>
<protein>
    <recommendedName>
        <fullName evidence="6">Pentatricopeptide repeat-containing protein</fullName>
    </recommendedName>
</protein>
<sequence length="972" mass="110510">MGHVAVSLDDRMGSLKIAAGWDVHELKQRSQLGNPNSCAVALLCFDSSKSGFGFRFIVGKKKAGKQGSSRLNVGNREKTSLISSYEDASGLSLKRSVRLENFVVCGLDRNDGSILANGSVNKNDGNMNLKNPVSKTLDLQDKTTSPRNRRKIWNRLQRMQKASQQKVSSVIPTSKDVFEKRIAEGDIDAGESNANPDSSMEHCNSILKRLEKRSEEKTVQFFEWMRQYGKVGENIDAYCLVLRALARKEDWSRASMLIQEMTSESLCELDVKVFNPLIYVCAKRGLVGWGTKWFHMMLEKGIDPNVATIGMLMALYQKKSCLSQAEFAFGHMRRLKLKCIKAYSSMITICTRLRLYHKSEDIIRVMNEEKILPDTENWLVRLNAYCQQGKTEEAEAVLKSMLETGMPPNIIAYNTLITGYGRVANMKAAKHLFQNLKSVGLNPDETTYRSMVEGFGRTDNYEEALWYYEKLKSLGFHPNSSNFYTLINLQAKYGDVMGTTQTLEDMRIAGCQYSSIVSSLLQAYEKAGRIESVPQILKASFYQKILLDATSCSILAIAYVKNSLIDDALRVLKEKKWEDTSFEENLYHLLICSCKESSHYENAVKIYLQMSDSGFNQNLHITCSMIDIYSAMDRFNEAEKLYLKLKDNSVTLDMIAYSIVVRMYIRAGSLENACVVLEMMEKEKNVVPDTFLFRDMLRTYQQCGMTHKLANVYYWILKSGVVWDEAMYNCVINCCARALPVDELSRLFEEMMRNGCAINTVTFNVMLDVYGKTGMLKKAWKVFCVAHKQGLADVISYNTIIAAYGKSKDFQSMETVIDKMQSSGHPVSLEAYNCLLDAYGKDNRLVEFHDILRKMKEAQCISDHYTYNIMINIYGTKGWIKEVACVLAELKNRGLEPDLYSYNTLIKAYGIAGMVEEAVNVVQEMRSRGIRPDRITYSNLITSLQKNESFLEAVKWSLWMKQMESHSELCPS</sequence>
<evidence type="ECO:0008006" key="6">
    <source>
        <dbReference type="Google" id="ProtNLM"/>
    </source>
</evidence>
<feature type="repeat" description="PPR" evidence="3">
    <location>
        <begin position="759"/>
        <end position="789"/>
    </location>
</feature>
<keyword evidence="5" id="KW-1185">Reference proteome</keyword>
<feature type="repeat" description="PPR" evidence="3">
    <location>
        <begin position="898"/>
        <end position="932"/>
    </location>
</feature>
<keyword evidence="2" id="KW-0677">Repeat</keyword>
<dbReference type="InterPro" id="IPR011990">
    <property type="entry name" value="TPR-like_helical_dom_sf"/>
</dbReference>
<evidence type="ECO:0000256" key="1">
    <source>
        <dbReference type="ARBA" id="ARBA00007626"/>
    </source>
</evidence>
<evidence type="ECO:0000256" key="3">
    <source>
        <dbReference type="PROSITE-ProRule" id="PRU00708"/>
    </source>
</evidence>
<evidence type="ECO:0000256" key="2">
    <source>
        <dbReference type="ARBA" id="ARBA00022737"/>
    </source>
</evidence>
<gene>
    <name evidence="4" type="ORF">ZIOFF_046369</name>
</gene>
<dbReference type="Pfam" id="PF01535">
    <property type="entry name" value="PPR"/>
    <property type="match status" value="7"/>
</dbReference>
<proteinExistence type="inferred from homology"/>
<dbReference type="Pfam" id="PF13041">
    <property type="entry name" value="PPR_2"/>
    <property type="match status" value="4"/>
</dbReference>
<feature type="repeat" description="PPR" evidence="3">
    <location>
        <begin position="409"/>
        <end position="443"/>
    </location>
</feature>
<name>A0A8J5FYX1_ZINOF</name>
<dbReference type="SUPFAM" id="SSF81901">
    <property type="entry name" value="HCP-like"/>
    <property type="match status" value="1"/>
</dbReference>
<dbReference type="PROSITE" id="PS51375">
    <property type="entry name" value="PPR"/>
    <property type="match status" value="11"/>
</dbReference>
<feature type="repeat" description="PPR" evidence="3">
    <location>
        <begin position="724"/>
        <end position="758"/>
    </location>
</feature>